<dbReference type="EMBL" id="JACIGW010000001">
    <property type="protein sequence ID" value="MBB4347871.1"/>
    <property type="molecule type" value="Genomic_DNA"/>
</dbReference>
<evidence type="ECO:0000313" key="4">
    <source>
        <dbReference type="Proteomes" id="UP000520770"/>
    </source>
</evidence>
<gene>
    <name evidence="2" type="ORF">GGE31_000206</name>
    <name evidence="1" type="ORF">GGE33_001579</name>
    <name evidence="3" type="ORF">GGE35_000204</name>
</gene>
<name>A0A7W4SVZ2_9HYPH</name>
<evidence type="ECO:0000313" key="2">
    <source>
        <dbReference type="EMBL" id="MBB4409735.1"/>
    </source>
</evidence>
<dbReference type="EMBL" id="JACIGY010000001">
    <property type="protein sequence ID" value="MBB4409735.1"/>
    <property type="molecule type" value="Genomic_DNA"/>
</dbReference>
<dbReference type="EMBL" id="JACIHM010000001">
    <property type="protein sequence ID" value="MBB4444422.1"/>
    <property type="molecule type" value="Genomic_DNA"/>
</dbReference>
<reference evidence="4 5" key="1">
    <citation type="submission" date="2020-08" db="EMBL/GenBank/DDBJ databases">
        <title>Genomic Encyclopedia of Type Strains, Phase IV (KMG-V): Genome sequencing to study the core and pangenomes of soil and plant-associated prokaryotes.</title>
        <authorList>
            <person name="Whitman W."/>
        </authorList>
    </citation>
    <scope>NUCLEOTIDE SEQUENCE [LARGE SCALE GENOMIC DNA]</scope>
    <source>
        <strain evidence="2 5">SEMIA 444</strain>
        <strain evidence="1 4">SEMIA 448</strain>
        <strain evidence="3 6">SEMIA 452</strain>
    </source>
</reference>
<dbReference type="AlphaFoldDB" id="A0A7W4SVZ2"/>
<dbReference type="Proteomes" id="UP000576087">
    <property type="component" value="Unassembled WGS sequence"/>
</dbReference>
<evidence type="ECO:0000313" key="3">
    <source>
        <dbReference type="EMBL" id="MBB4444422.1"/>
    </source>
</evidence>
<dbReference type="Proteomes" id="UP000520770">
    <property type="component" value="Unassembled WGS sequence"/>
</dbReference>
<comment type="caution">
    <text evidence="3">The sequence shown here is derived from an EMBL/GenBank/DDBJ whole genome shotgun (WGS) entry which is preliminary data.</text>
</comment>
<evidence type="ECO:0000313" key="5">
    <source>
        <dbReference type="Proteomes" id="UP000524535"/>
    </source>
</evidence>
<dbReference type="Proteomes" id="UP000524535">
    <property type="component" value="Unassembled WGS sequence"/>
</dbReference>
<evidence type="ECO:0000313" key="1">
    <source>
        <dbReference type="EMBL" id="MBB4347871.1"/>
    </source>
</evidence>
<accession>A0A7W4SVZ2</accession>
<evidence type="ECO:0000313" key="6">
    <source>
        <dbReference type="Proteomes" id="UP000576087"/>
    </source>
</evidence>
<proteinExistence type="predicted"/>
<organism evidence="3 6">
    <name type="scientific">Aliirhizobium cellulosilyticum</name>
    <dbReference type="NCBI Taxonomy" id="393664"/>
    <lineage>
        <taxon>Bacteria</taxon>
        <taxon>Pseudomonadati</taxon>
        <taxon>Pseudomonadota</taxon>
        <taxon>Alphaproteobacteria</taxon>
        <taxon>Hyphomicrobiales</taxon>
        <taxon>Rhizobiaceae</taxon>
        <taxon>Aliirhizobium</taxon>
    </lineage>
</organism>
<protein>
    <submittedName>
        <fullName evidence="3">Uncharacterized protein</fullName>
    </submittedName>
</protein>
<sequence length="33" mass="3763">MNTFSAYMRLSGGLVRTMRVNYPRNLLGLAFRG</sequence>
<keyword evidence="5" id="KW-1185">Reference proteome</keyword>